<dbReference type="InParanoid" id="A7F226"/>
<dbReference type="GeneID" id="5483606"/>
<dbReference type="KEGG" id="ssl:SS1G_11647"/>
<gene>
    <name evidence="1" type="ORF">SS1G_11647</name>
</gene>
<dbReference type="AlphaFoldDB" id="A7F226"/>
<dbReference type="EMBL" id="CH476638">
    <property type="protein sequence ID" value="EDN95768.1"/>
    <property type="molecule type" value="Genomic_DNA"/>
</dbReference>
<evidence type="ECO:0000313" key="1">
    <source>
        <dbReference type="EMBL" id="EDN95768.1"/>
    </source>
</evidence>
<dbReference type="Proteomes" id="UP000001312">
    <property type="component" value="Unassembled WGS sequence"/>
</dbReference>
<name>A7F226_SCLS1</name>
<evidence type="ECO:0000313" key="2">
    <source>
        <dbReference type="Proteomes" id="UP000001312"/>
    </source>
</evidence>
<dbReference type="RefSeq" id="XP_001587654.1">
    <property type="nucleotide sequence ID" value="XM_001587604.1"/>
</dbReference>
<sequence>MTFAATVSLRSHNLNPECETLRESCDCPLIEVEGYEVEGYEVEGYEVEGYEVEGYEVQGYSEVDTFSVFN</sequence>
<protein>
    <submittedName>
        <fullName evidence="1">Uncharacterized protein</fullName>
    </submittedName>
</protein>
<organism evidence="1 2">
    <name type="scientific">Sclerotinia sclerotiorum (strain ATCC 18683 / 1980 / Ss-1)</name>
    <name type="common">White mold</name>
    <name type="synonym">Whetzelinia sclerotiorum</name>
    <dbReference type="NCBI Taxonomy" id="665079"/>
    <lineage>
        <taxon>Eukaryota</taxon>
        <taxon>Fungi</taxon>
        <taxon>Dikarya</taxon>
        <taxon>Ascomycota</taxon>
        <taxon>Pezizomycotina</taxon>
        <taxon>Leotiomycetes</taxon>
        <taxon>Helotiales</taxon>
        <taxon>Sclerotiniaceae</taxon>
        <taxon>Sclerotinia</taxon>
    </lineage>
</organism>
<keyword evidence="2" id="KW-1185">Reference proteome</keyword>
<reference evidence="2" key="1">
    <citation type="journal article" date="2011" name="PLoS Genet.">
        <title>Genomic analysis of the necrotrophic fungal pathogens Sclerotinia sclerotiorum and Botrytis cinerea.</title>
        <authorList>
            <person name="Amselem J."/>
            <person name="Cuomo C.A."/>
            <person name="van Kan J.A."/>
            <person name="Viaud M."/>
            <person name="Benito E.P."/>
            <person name="Couloux A."/>
            <person name="Coutinho P.M."/>
            <person name="de Vries R.P."/>
            <person name="Dyer P.S."/>
            <person name="Fillinger S."/>
            <person name="Fournier E."/>
            <person name="Gout L."/>
            <person name="Hahn M."/>
            <person name="Kohn L."/>
            <person name="Lapalu N."/>
            <person name="Plummer K.M."/>
            <person name="Pradier J.M."/>
            <person name="Quevillon E."/>
            <person name="Sharon A."/>
            <person name="Simon A."/>
            <person name="ten Have A."/>
            <person name="Tudzynski B."/>
            <person name="Tudzynski P."/>
            <person name="Wincker P."/>
            <person name="Andrew M."/>
            <person name="Anthouard V."/>
            <person name="Beever R.E."/>
            <person name="Beffa R."/>
            <person name="Benoit I."/>
            <person name="Bouzid O."/>
            <person name="Brault B."/>
            <person name="Chen Z."/>
            <person name="Choquer M."/>
            <person name="Collemare J."/>
            <person name="Cotton P."/>
            <person name="Danchin E.G."/>
            <person name="Da Silva C."/>
            <person name="Gautier A."/>
            <person name="Giraud C."/>
            <person name="Giraud T."/>
            <person name="Gonzalez C."/>
            <person name="Grossetete S."/>
            <person name="Guldener U."/>
            <person name="Henrissat B."/>
            <person name="Howlett B.J."/>
            <person name="Kodira C."/>
            <person name="Kretschmer M."/>
            <person name="Lappartient A."/>
            <person name="Leroch M."/>
            <person name="Levis C."/>
            <person name="Mauceli E."/>
            <person name="Neuveglise C."/>
            <person name="Oeser B."/>
            <person name="Pearson M."/>
            <person name="Poulain J."/>
            <person name="Poussereau N."/>
            <person name="Quesneville H."/>
            <person name="Rascle C."/>
            <person name="Schumacher J."/>
            <person name="Segurens B."/>
            <person name="Sexton A."/>
            <person name="Silva E."/>
            <person name="Sirven C."/>
            <person name="Soanes D.M."/>
            <person name="Talbot N.J."/>
            <person name="Templeton M."/>
            <person name="Yandava C."/>
            <person name="Yarden O."/>
            <person name="Zeng Q."/>
            <person name="Rollins J.A."/>
            <person name="Lebrun M.H."/>
            <person name="Dickman M."/>
        </authorList>
    </citation>
    <scope>NUCLEOTIDE SEQUENCE [LARGE SCALE GENOMIC DNA]</scope>
    <source>
        <strain evidence="2">ATCC 18683 / 1980 / Ss-1</strain>
    </source>
</reference>
<proteinExistence type="predicted"/>
<accession>A7F226</accession>